<dbReference type="OrthoDB" id="544175at2759"/>
<reference evidence="2 3" key="1">
    <citation type="journal article" date="2015" name="Proc. Natl. Acad. Sci. U.S.A.">
        <title>The resurrection genome of Boea hygrometrica: A blueprint for survival of dehydration.</title>
        <authorList>
            <person name="Xiao L."/>
            <person name="Yang G."/>
            <person name="Zhang L."/>
            <person name="Yang X."/>
            <person name="Zhao S."/>
            <person name="Ji Z."/>
            <person name="Zhou Q."/>
            <person name="Hu M."/>
            <person name="Wang Y."/>
            <person name="Chen M."/>
            <person name="Xu Y."/>
            <person name="Jin H."/>
            <person name="Xiao X."/>
            <person name="Hu G."/>
            <person name="Bao F."/>
            <person name="Hu Y."/>
            <person name="Wan P."/>
            <person name="Li L."/>
            <person name="Deng X."/>
            <person name="Kuang T."/>
            <person name="Xiang C."/>
            <person name="Zhu J.K."/>
            <person name="Oliver M.J."/>
            <person name="He Y."/>
        </authorList>
    </citation>
    <scope>NUCLEOTIDE SEQUENCE [LARGE SCALE GENOMIC DNA]</scope>
    <source>
        <strain evidence="3">cv. XS01</strain>
    </source>
</reference>
<organism evidence="2 3">
    <name type="scientific">Dorcoceras hygrometricum</name>
    <dbReference type="NCBI Taxonomy" id="472368"/>
    <lineage>
        <taxon>Eukaryota</taxon>
        <taxon>Viridiplantae</taxon>
        <taxon>Streptophyta</taxon>
        <taxon>Embryophyta</taxon>
        <taxon>Tracheophyta</taxon>
        <taxon>Spermatophyta</taxon>
        <taxon>Magnoliopsida</taxon>
        <taxon>eudicotyledons</taxon>
        <taxon>Gunneridae</taxon>
        <taxon>Pentapetalae</taxon>
        <taxon>asterids</taxon>
        <taxon>lamiids</taxon>
        <taxon>Lamiales</taxon>
        <taxon>Gesneriaceae</taxon>
        <taxon>Didymocarpoideae</taxon>
        <taxon>Trichosporeae</taxon>
        <taxon>Loxocarpinae</taxon>
        <taxon>Dorcoceras</taxon>
    </lineage>
</organism>
<dbReference type="PANTHER" id="PTHR46667">
    <property type="entry name" value="OS05G0182700 PROTEIN"/>
    <property type="match status" value="1"/>
</dbReference>
<dbReference type="AlphaFoldDB" id="A0A2Z7BKD5"/>
<sequence>MFVTKQNMANAVASVSKQLENVSEALASTRRHLTKRLENLDWKLDEQREISKLISNDVGDVKLNLNQIGFDISLIQETLSSLEGKIELLESKQDMTNSGLWYLCKVAGNIEEGRNSKIIQDIGGKLIDNSTVSHEAEKTKGLQFIISGDEPNTVQKTSPDMDGKDVNFPSRKMYSTNMRIHRSYPVGLSVDRDILG</sequence>
<dbReference type="InterPro" id="IPR012458">
    <property type="entry name" value="DUF1664"/>
</dbReference>
<feature type="domain" description="DUF1664" evidence="1">
    <location>
        <begin position="1"/>
        <end position="93"/>
    </location>
</feature>
<dbReference type="PANTHER" id="PTHR46667:SF1">
    <property type="entry name" value="OS09G0482740 PROTEIN"/>
    <property type="match status" value="1"/>
</dbReference>
<dbReference type="Proteomes" id="UP000250235">
    <property type="component" value="Unassembled WGS sequence"/>
</dbReference>
<dbReference type="Pfam" id="PF07889">
    <property type="entry name" value="DUF1664"/>
    <property type="match status" value="1"/>
</dbReference>
<keyword evidence="3" id="KW-1185">Reference proteome</keyword>
<name>A0A2Z7BKD5_9LAMI</name>
<proteinExistence type="predicted"/>
<evidence type="ECO:0000259" key="1">
    <source>
        <dbReference type="Pfam" id="PF07889"/>
    </source>
</evidence>
<evidence type="ECO:0000313" key="2">
    <source>
        <dbReference type="EMBL" id="KZV32441.1"/>
    </source>
</evidence>
<gene>
    <name evidence="2" type="ORF">F511_15699</name>
</gene>
<accession>A0A2Z7BKD5</accession>
<dbReference type="EMBL" id="KV006675">
    <property type="protein sequence ID" value="KZV32441.1"/>
    <property type="molecule type" value="Genomic_DNA"/>
</dbReference>
<evidence type="ECO:0000313" key="3">
    <source>
        <dbReference type="Proteomes" id="UP000250235"/>
    </source>
</evidence>
<protein>
    <recommendedName>
        <fullName evidence="1">DUF1664 domain-containing protein</fullName>
    </recommendedName>
</protein>